<feature type="transmembrane region" description="Helical" evidence="1">
    <location>
        <begin position="26"/>
        <end position="45"/>
    </location>
</feature>
<comment type="caution">
    <text evidence="3">The sequence shown here is derived from an EMBL/GenBank/DDBJ whole genome shotgun (WGS) entry which is preliminary data.</text>
</comment>
<feature type="domain" description="Putative Flp pilus-assembly TadG-like N-terminal" evidence="2">
    <location>
        <begin position="24"/>
        <end position="68"/>
    </location>
</feature>
<evidence type="ECO:0000313" key="3">
    <source>
        <dbReference type="EMBL" id="MFD2053408.1"/>
    </source>
</evidence>
<keyword evidence="1" id="KW-1133">Transmembrane helix</keyword>
<evidence type="ECO:0000313" key="4">
    <source>
        <dbReference type="Proteomes" id="UP001597349"/>
    </source>
</evidence>
<keyword evidence="4" id="KW-1185">Reference proteome</keyword>
<gene>
    <name evidence="3" type="ORF">ACFSQT_10020</name>
</gene>
<keyword evidence="1" id="KW-0472">Membrane</keyword>
<dbReference type="RefSeq" id="WP_379018156.1">
    <property type="nucleotide sequence ID" value="NZ_JBHUGY010000017.1"/>
</dbReference>
<dbReference type="Proteomes" id="UP001597349">
    <property type="component" value="Unassembled WGS sequence"/>
</dbReference>
<organism evidence="3 4">
    <name type="scientific">Mesorhizobium calcicola</name>
    <dbReference type="NCBI Taxonomy" id="1300310"/>
    <lineage>
        <taxon>Bacteria</taxon>
        <taxon>Pseudomonadati</taxon>
        <taxon>Pseudomonadota</taxon>
        <taxon>Alphaproteobacteria</taxon>
        <taxon>Hyphomicrobiales</taxon>
        <taxon>Phyllobacteriaceae</taxon>
        <taxon>Mesorhizobium</taxon>
    </lineage>
</organism>
<keyword evidence="1" id="KW-0812">Transmembrane</keyword>
<name>A0ABW4WBA9_9HYPH</name>
<reference evidence="4" key="1">
    <citation type="journal article" date="2019" name="Int. J. Syst. Evol. Microbiol.">
        <title>The Global Catalogue of Microorganisms (GCM) 10K type strain sequencing project: providing services to taxonomists for standard genome sequencing and annotation.</title>
        <authorList>
            <consortium name="The Broad Institute Genomics Platform"/>
            <consortium name="The Broad Institute Genome Sequencing Center for Infectious Disease"/>
            <person name="Wu L."/>
            <person name="Ma J."/>
        </authorList>
    </citation>
    <scope>NUCLEOTIDE SEQUENCE [LARGE SCALE GENOMIC DNA]</scope>
    <source>
        <strain evidence="4">CGMCC 1.16226</strain>
    </source>
</reference>
<evidence type="ECO:0000256" key="1">
    <source>
        <dbReference type="SAM" id="Phobius"/>
    </source>
</evidence>
<protein>
    <submittedName>
        <fullName evidence="3">TadE/TadG family type IV pilus assembly protein</fullName>
    </submittedName>
</protein>
<dbReference type="InterPro" id="IPR028087">
    <property type="entry name" value="Tad_N"/>
</dbReference>
<evidence type="ECO:0000259" key="2">
    <source>
        <dbReference type="Pfam" id="PF13400"/>
    </source>
</evidence>
<sequence>MTSIPRRLTSAVLFWRRFIGDRSGNFAVFFALALMPMMVAVGFAVDYHNASQLRSRAQETLDAAVLAGIRQSTTDDQIKQAGTFFSAQAANYWGDAPTATFSVNGQGQLTGTAEGTARATFMSVLGIAGLPVKVAATAMAAATSRVCILLVNPSKSQSFLVNSGAVLNATQCEIHVLSTASPAAIFNSGSTLSVKRICIKGKDIINNGGGMNLAPETNCAAISDPFAKSMPKVSVGACNFNNQVFDPGNVTLQPGVYCGWTNFNGSGKLTLKPGLYVVNNGGMTFNSGWTVSGAGVTFYLVDQNATLTFNGNVNTTLSPPTSGTYANILMFEPGGLPNTNLPINGTNGSSIQGLLYLPSRDVTINSVSNVNADKTTMVFSSLIFNALNWAVAPGDLAMTTSGGTGSPRLVQ</sequence>
<accession>A0ABW4WBA9</accession>
<dbReference type="Pfam" id="PF13400">
    <property type="entry name" value="Tad"/>
    <property type="match status" value="1"/>
</dbReference>
<dbReference type="EMBL" id="JBHUGY010000017">
    <property type="protein sequence ID" value="MFD2053408.1"/>
    <property type="molecule type" value="Genomic_DNA"/>
</dbReference>
<proteinExistence type="predicted"/>